<feature type="compositionally biased region" description="Low complexity" evidence="1">
    <location>
        <begin position="652"/>
        <end position="699"/>
    </location>
</feature>
<reference evidence="2 3" key="1">
    <citation type="submission" date="2017-03" db="EMBL/GenBank/DDBJ databases">
        <title>Genomes of endolithic fungi from Antarctica.</title>
        <authorList>
            <person name="Coleine C."/>
            <person name="Masonjones S."/>
            <person name="Stajich J.E."/>
        </authorList>
    </citation>
    <scope>NUCLEOTIDE SEQUENCE [LARGE SCALE GENOMIC DNA]</scope>
    <source>
        <strain evidence="2 3">CCFEE 5187</strain>
    </source>
</reference>
<protein>
    <submittedName>
        <fullName evidence="2">Uncharacterized protein</fullName>
    </submittedName>
</protein>
<accession>A0A4U0XPG1</accession>
<evidence type="ECO:0000256" key="1">
    <source>
        <dbReference type="SAM" id="MobiDB-lite"/>
    </source>
</evidence>
<dbReference type="AlphaFoldDB" id="A0A4U0XPG1"/>
<evidence type="ECO:0000313" key="2">
    <source>
        <dbReference type="EMBL" id="TKA79304.1"/>
    </source>
</evidence>
<evidence type="ECO:0000313" key="3">
    <source>
        <dbReference type="Proteomes" id="UP000308768"/>
    </source>
</evidence>
<comment type="caution">
    <text evidence="2">The sequence shown here is derived from an EMBL/GenBank/DDBJ whole genome shotgun (WGS) entry which is preliminary data.</text>
</comment>
<name>A0A4U0XPG1_9PEZI</name>
<gene>
    <name evidence="2" type="ORF">B0A49_01534</name>
</gene>
<feature type="compositionally biased region" description="Low complexity" evidence="1">
    <location>
        <begin position="610"/>
        <end position="635"/>
    </location>
</feature>
<dbReference type="Proteomes" id="UP000308768">
    <property type="component" value="Unassembled WGS sequence"/>
</dbReference>
<keyword evidence="3" id="KW-1185">Reference proteome</keyword>
<dbReference type="STRING" id="331657.A0A4U0XPG1"/>
<feature type="region of interest" description="Disordered" evidence="1">
    <location>
        <begin position="596"/>
        <end position="699"/>
    </location>
</feature>
<organism evidence="2 3">
    <name type="scientific">Cryomyces minteri</name>
    <dbReference type="NCBI Taxonomy" id="331657"/>
    <lineage>
        <taxon>Eukaryota</taxon>
        <taxon>Fungi</taxon>
        <taxon>Dikarya</taxon>
        <taxon>Ascomycota</taxon>
        <taxon>Pezizomycotina</taxon>
        <taxon>Dothideomycetes</taxon>
        <taxon>Dothideomycetes incertae sedis</taxon>
        <taxon>Cryomyces</taxon>
    </lineage>
</organism>
<proteinExistence type="predicted"/>
<sequence>MSRKENDSLFFGEPTCRQSLLEIHVAYATAGRRPEAKPNAQTKTATRSRPAKMVERARVSFLAEPAYAGGAVGVTPTLALPPANEVVGAAPVGMDVIALLVPLTGVTGVITDSEVVEAGGAGGTTIVVEPGMMIDTRYPGGTPVFMAAGTGEDKATKTDGELTNPPPIEDKILAGIPLVGTIEGIAKETLVLTDREDGTDALEVWDDAKEDSIDSVIPPGPRAGPETLLPREAVEVPSPDDVDGTDELAATGVNDNATVLEYMVEVVDLLDATALPVLFASTAVREDTLVDKSTGTVVKLKVIVELDAGLETAELALDGTRHSLVEDVPECMLEVVLASIVIVLDAVLMTVDGAGEELLDKAALEVTKLAVEELCRKDTGAVPNDEVVAGAGMVEGTEVMLVVISLVYDEVKHASARLAFYSIQIASTSNTSQQQAHYNMQPILVGAALLSMAVVSVLGATTPAKGTKVVHVHVYDDGSYLSSSDAYHNDKEIFIKENGFEIELDSNDWSDVKSFMEQKLSSTIKPTVKPTVSPISKVHRRADSVTVTVTSIPDWCTTTAAFVATPPAVTTTATYQTTVCDKGSCETSTMMSTIVSSMASSPSSAPPAPSGSASGSQAPPMTTTASEITSTSETAVNPPVSSTSEIIVNPPVSSTQETVTASSTSSAMTSASSSSVAHTATSASGSTSPGPSTTSALPTSGASAGIKSMFGVAFTVAFGVAAFLMV</sequence>
<dbReference type="EMBL" id="NAJN01000105">
    <property type="protein sequence ID" value="TKA79304.1"/>
    <property type="molecule type" value="Genomic_DNA"/>
</dbReference>